<dbReference type="InterPro" id="IPR036866">
    <property type="entry name" value="RibonucZ/Hydroxyglut_hydro"/>
</dbReference>
<name>A0A8T4I8W5_9SPHN</name>
<dbReference type="EMBL" id="JAGRQC010000001">
    <property type="protein sequence ID" value="MBR0551097.1"/>
    <property type="molecule type" value="Genomic_DNA"/>
</dbReference>
<feature type="signal peptide" evidence="2">
    <location>
        <begin position="1"/>
        <end position="27"/>
    </location>
</feature>
<dbReference type="InterPro" id="IPR001279">
    <property type="entry name" value="Metallo-B-lactamas"/>
</dbReference>
<dbReference type="SMART" id="SM00849">
    <property type="entry name" value="Lactamase_B"/>
    <property type="match status" value="1"/>
</dbReference>
<dbReference type="RefSeq" id="WP_284052389.1">
    <property type="nucleotide sequence ID" value="NZ_JAGRQC010000001.1"/>
</dbReference>
<feature type="chain" id="PRO_5035900245" evidence="2">
    <location>
        <begin position="28"/>
        <end position="327"/>
    </location>
</feature>
<keyword evidence="2" id="KW-0732">Signal</keyword>
<dbReference type="AlphaFoldDB" id="A0A8T4I8W5"/>
<dbReference type="SUPFAM" id="SSF56281">
    <property type="entry name" value="Metallo-hydrolase/oxidoreductase"/>
    <property type="match status" value="1"/>
</dbReference>
<accession>A0A8T4I8W5</accession>
<evidence type="ECO:0000313" key="5">
    <source>
        <dbReference type="Proteomes" id="UP000676996"/>
    </source>
</evidence>
<gene>
    <name evidence="4" type="ORF">J7S20_01095</name>
</gene>
<dbReference type="InterPro" id="IPR050855">
    <property type="entry name" value="NDM-1-like"/>
</dbReference>
<dbReference type="CDD" id="cd16282">
    <property type="entry name" value="metallo-hydrolase-like_MBL-fold"/>
    <property type="match status" value="1"/>
</dbReference>
<organism evidence="4 5">
    <name type="scientific">Stakelama marina</name>
    <dbReference type="NCBI Taxonomy" id="2826939"/>
    <lineage>
        <taxon>Bacteria</taxon>
        <taxon>Pseudomonadati</taxon>
        <taxon>Pseudomonadota</taxon>
        <taxon>Alphaproteobacteria</taxon>
        <taxon>Sphingomonadales</taxon>
        <taxon>Sphingomonadaceae</taxon>
        <taxon>Stakelama</taxon>
    </lineage>
</organism>
<dbReference type="Proteomes" id="UP000676996">
    <property type="component" value="Unassembled WGS sequence"/>
</dbReference>
<evidence type="ECO:0000256" key="2">
    <source>
        <dbReference type="SAM" id="SignalP"/>
    </source>
</evidence>
<evidence type="ECO:0000256" key="1">
    <source>
        <dbReference type="ARBA" id="ARBA00005250"/>
    </source>
</evidence>
<evidence type="ECO:0000313" key="4">
    <source>
        <dbReference type="EMBL" id="MBR0551097.1"/>
    </source>
</evidence>
<keyword evidence="5" id="KW-1185">Reference proteome</keyword>
<dbReference type="GO" id="GO:0017001">
    <property type="term" value="P:antibiotic catabolic process"/>
    <property type="evidence" value="ECO:0007669"/>
    <property type="project" value="UniProtKB-ARBA"/>
</dbReference>
<comment type="similarity">
    <text evidence="1">Belongs to the metallo-beta-lactamase superfamily. Class-B beta-lactamase family.</text>
</comment>
<protein>
    <submittedName>
        <fullName evidence="4">MBL fold metallo-hydrolase</fullName>
    </submittedName>
</protein>
<dbReference type="PANTHER" id="PTHR42951">
    <property type="entry name" value="METALLO-BETA-LACTAMASE DOMAIN-CONTAINING"/>
    <property type="match status" value="1"/>
</dbReference>
<sequence length="327" mass="35009">MPRTKPLRTALATAAAAVTLASAPLSAADAPAPLPFTLKQVGPGVYAAIDGPKGKSGSNAGFVIGDDGVLVIDSFFHPDATKRLVEQIRKLTPKPIRYVVDTHYHIDHVGGDAVLRQAGATIIAHRNERAWVRTDNQHLLGDRLTPALKATIEKLPLPDITTRHRMTVWLGSRKVVIEPALGHTGGDLMVSVPDANVLFCGDILWNHVSPNIIDGNVTDWIATTDRLRTAPDAGTITFVPGHGDIATASDIAAFEGYLTDLKTLVGRERSAGLSGQALVDAAMPAFRKKYADWPAFSYFAPLQLKFMDQELSGTKRVPKPVPAGPAD</sequence>
<dbReference type="Gene3D" id="3.60.15.10">
    <property type="entry name" value="Ribonuclease Z/Hydroxyacylglutathione hydrolase-like"/>
    <property type="match status" value="1"/>
</dbReference>
<dbReference type="PANTHER" id="PTHR42951:SF4">
    <property type="entry name" value="ACYL-COENZYME A THIOESTERASE MBLAC2"/>
    <property type="match status" value="1"/>
</dbReference>
<dbReference type="Pfam" id="PF00753">
    <property type="entry name" value="Lactamase_B"/>
    <property type="match status" value="1"/>
</dbReference>
<feature type="domain" description="Metallo-beta-lactamase" evidence="3">
    <location>
        <begin position="57"/>
        <end position="242"/>
    </location>
</feature>
<evidence type="ECO:0000259" key="3">
    <source>
        <dbReference type="SMART" id="SM00849"/>
    </source>
</evidence>
<reference evidence="4" key="1">
    <citation type="submission" date="2021-04" db="EMBL/GenBank/DDBJ databases">
        <title>Ouciella asimina sp. nov., isolated from the surface seawater in the hydrothermal field of Okinawa Trough.</title>
        <authorList>
            <person name="Shuang W."/>
        </authorList>
    </citation>
    <scope>NUCLEOTIDE SEQUENCE</scope>
    <source>
        <strain evidence="4">LXI357</strain>
    </source>
</reference>
<comment type="caution">
    <text evidence="4">The sequence shown here is derived from an EMBL/GenBank/DDBJ whole genome shotgun (WGS) entry which is preliminary data.</text>
</comment>
<proteinExistence type="inferred from homology"/>